<evidence type="ECO:0000313" key="3">
    <source>
        <dbReference type="Proteomes" id="UP000183832"/>
    </source>
</evidence>
<dbReference type="Proteomes" id="UP000183832">
    <property type="component" value="Unassembled WGS sequence"/>
</dbReference>
<evidence type="ECO:0000313" key="2">
    <source>
        <dbReference type="EMBL" id="CRK88988.1"/>
    </source>
</evidence>
<accession>A0A1J1HNM0</accession>
<name>A0A1J1HNM0_9DIPT</name>
<evidence type="ECO:0000256" key="1">
    <source>
        <dbReference type="SAM" id="SignalP"/>
    </source>
</evidence>
<feature type="signal peptide" evidence="1">
    <location>
        <begin position="1"/>
        <end position="20"/>
    </location>
</feature>
<dbReference type="AlphaFoldDB" id="A0A1J1HNM0"/>
<proteinExistence type="predicted"/>
<gene>
    <name evidence="2" type="ORF">CLUMA_CG002548</name>
</gene>
<keyword evidence="3" id="KW-1185">Reference proteome</keyword>
<dbReference type="EMBL" id="CVRI01000010">
    <property type="protein sequence ID" value="CRK88988.1"/>
    <property type="molecule type" value="Genomic_DNA"/>
</dbReference>
<organism evidence="2 3">
    <name type="scientific">Clunio marinus</name>
    <dbReference type="NCBI Taxonomy" id="568069"/>
    <lineage>
        <taxon>Eukaryota</taxon>
        <taxon>Metazoa</taxon>
        <taxon>Ecdysozoa</taxon>
        <taxon>Arthropoda</taxon>
        <taxon>Hexapoda</taxon>
        <taxon>Insecta</taxon>
        <taxon>Pterygota</taxon>
        <taxon>Neoptera</taxon>
        <taxon>Endopterygota</taxon>
        <taxon>Diptera</taxon>
        <taxon>Nematocera</taxon>
        <taxon>Chironomoidea</taxon>
        <taxon>Chironomidae</taxon>
        <taxon>Clunio</taxon>
    </lineage>
</organism>
<reference evidence="2 3" key="1">
    <citation type="submission" date="2015-04" db="EMBL/GenBank/DDBJ databases">
        <authorList>
            <person name="Syromyatnikov M.Y."/>
            <person name="Popov V.N."/>
        </authorList>
    </citation>
    <scope>NUCLEOTIDE SEQUENCE [LARGE SCALE GENOMIC DNA]</scope>
</reference>
<sequence length="92" mass="10459">MRNLFVVAFIVLAVICESFASPFLQELFNLNGYNQGYNLGYSNEYSRNVQPARRRPATPKPRGRSYKDICRAVNPAPYAFPNKIPYPSVPIC</sequence>
<protein>
    <submittedName>
        <fullName evidence="2">CLUMA_CG002548, isoform A</fullName>
    </submittedName>
</protein>
<feature type="chain" id="PRO_5012385048" evidence="1">
    <location>
        <begin position="21"/>
        <end position="92"/>
    </location>
</feature>
<keyword evidence="1" id="KW-0732">Signal</keyword>
<dbReference type="OrthoDB" id="242910at2759"/>